<protein>
    <submittedName>
        <fullName evidence="1">Uncharacterized protein</fullName>
    </submittedName>
</protein>
<reference evidence="1" key="1">
    <citation type="journal article" date="2014" name="Front. Microbiol.">
        <title>High frequency of phylogenetically diverse reductive dehalogenase-homologous genes in deep subseafloor sedimentary metagenomes.</title>
        <authorList>
            <person name="Kawai M."/>
            <person name="Futagami T."/>
            <person name="Toyoda A."/>
            <person name="Takaki Y."/>
            <person name="Nishi S."/>
            <person name="Hori S."/>
            <person name="Arai W."/>
            <person name="Tsubouchi T."/>
            <person name="Morono Y."/>
            <person name="Uchiyama I."/>
            <person name="Ito T."/>
            <person name="Fujiyama A."/>
            <person name="Inagaki F."/>
            <person name="Takami H."/>
        </authorList>
    </citation>
    <scope>NUCLEOTIDE SEQUENCE</scope>
    <source>
        <strain evidence="1">Expedition CK06-06</strain>
    </source>
</reference>
<comment type="caution">
    <text evidence="1">The sequence shown here is derived from an EMBL/GenBank/DDBJ whole genome shotgun (WGS) entry which is preliminary data.</text>
</comment>
<sequence>MPVTLDTDWPEILEEVKSLFEGATKHHSWACKIWDGGDLTTIAFSEFTKLISGGMTADKFVNNMKAAATK</sequence>
<proteinExistence type="predicted"/>
<name>X1T4Y9_9ZZZZ</name>
<organism evidence="1">
    <name type="scientific">marine sediment metagenome</name>
    <dbReference type="NCBI Taxonomy" id="412755"/>
    <lineage>
        <taxon>unclassified sequences</taxon>
        <taxon>metagenomes</taxon>
        <taxon>ecological metagenomes</taxon>
    </lineage>
</organism>
<gene>
    <name evidence="1" type="ORF">S12H4_15960</name>
</gene>
<dbReference type="EMBL" id="BARW01007698">
    <property type="protein sequence ID" value="GAI75074.1"/>
    <property type="molecule type" value="Genomic_DNA"/>
</dbReference>
<accession>X1T4Y9</accession>
<dbReference type="AlphaFoldDB" id="X1T4Y9"/>
<evidence type="ECO:0000313" key="1">
    <source>
        <dbReference type="EMBL" id="GAI75074.1"/>
    </source>
</evidence>